<comment type="subunit">
    <text evidence="5">The 26S proteasome consists of a 20S proteasome core and two 19S regulatory subunits. The 20S proteasome core is composed of 28 subunits that are arranged in four stacked rings, resulting in a barrel-shaped structure. The two end rings are each formed by seven alpha subunits, and the two central rings are each formed by seven beta subunits. The catalytic chamber with the active sites is on the inside of the barrel.</text>
</comment>
<dbReference type="AlphaFoldDB" id="D3PJF6"/>
<dbReference type="InterPro" id="IPR001353">
    <property type="entry name" value="Proteasome_sua/b"/>
</dbReference>
<accession>D3PJF6</accession>
<reference evidence="6" key="1">
    <citation type="submission" date="2010-03" db="EMBL/GenBank/DDBJ databases">
        <title>Atlantic Lepeophtheirus salmonis ESTs and full-length cDNAs.</title>
        <authorList>
            <person name="Yasuike M."/>
            <person name="von Schalburg K."/>
            <person name="Cooper G."/>
            <person name="Leong J."/>
            <person name="Nilsen F."/>
            <person name="Jones S.R.M."/>
            <person name="Koop B.F."/>
        </authorList>
    </citation>
    <scope>NUCLEOTIDE SEQUENCE</scope>
    <source>
        <strain evidence="6">Atlantic form</strain>
        <tissue evidence="6">Mixed tissue</tissue>
    </source>
</reference>
<dbReference type="PANTHER" id="PTHR32194:SF2">
    <property type="entry name" value="PROTEASOME SUBUNIT BETA TYPE-1"/>
    <property type="match status" value="1"/>
</dbReference>
<dbReference type="FunFam" id="3.60.20.10:FF:000027">
    <property type="entry name" value="Proteasome subunit beta type-6"/>
    <property type="match status" value="1"/>
</dbReference>
<comment type="subcellular location">
    <subcellularLocation>
        <location evidence="1">Nucleus</location>
    </subcellularLocation>
</comment>
<proteinExistence type="evidence at transcript level"/>
<evidence type="ECO:0000256" key="3">
    <source>
        <dbReference type="ARBA" id="ARBA00022942"/>
    </source>
</evidence>
<dbReference type="Pfam" id="PF00227">
    <property type="entry name" value="Proteasome"/>
    <property type="match status" value="1"/>
</dbReference>
<gene>
    <name evidence="6" type="primary">PSB1</name>
</gene>
<evidence type="ECO:0000256" key="1">
    <source>
        <dbReference type="ARBA" id="ARBA00004123"/>
    </source>
</evidence>
<keyword evidence="3 6" id="KW-0647">Proteasome</keyword>
<dbReference type="Gene3D" id="3.60.20.10">
    <property type="entry name" value="Glutamine Phosphoribosylpyrophosphate, subunit 1, domain 1"/>
    <property type="match status" value="1"/>
</dbReference>
<dbReference type="GO" id="GO:0051603">
    <property type="term" value="P:proteolysis involved in protein catabolic process"/>
    <property type="evidence" value="ECO:0007669"/>
    <property type="project" value="InterPro"/>
</dbReference>
<evidence type="ECO:0000256" key="4">
    <source>
        <dbReference type="ARBA" id="ARBA00023242"/>
    </source>
</evidence>
<organism evidence="6">
    <name type="scientific">Lepeophtheirus salmonis</name>
    <name type="common">Salmon louse</name>
    <name type="synonym">Caligus salmonis</name>
    <dbReference type="NCBI Taxonomy" id="72036"/>
    <lineage>
        <taxon>Eukaryota</taxon>
        <taxon>Metazoa</taxon>
        <taxon>Ecdysozoa</taxon>
        <taxon>Arthropoda</taxon>
        <taxon>Crustacea</taxon>
        <taxon>Multicrustacea</taxon>
        <taxon>Hexanauplia</taxon>
        <taxon>Copepoda</taxon>
        <taxon>Siphonostomatoida</taxon>
        <taxon>Caligidae</taxon>
        <taxon>Lepeophtheirus</taxon>
    </lineage>
</organism>
<evidence type="ECO:0000313" key="6">
    <source>
        <dbReference type="EMBL" id="ADD38692.1"/>
    </source>
</evidence>
<dbReference type="InterPro" id="IPR029055">
    <property type="entry name" value="Ntn_hydrolases_N"/>
</dbReference>
<protein>
    <submittedName>
        <fullName evidence="6">Proteasome subunit beta type-1</fullName>
    </submittedName>
</protein>
<dbReference type="MEROPS" id="T01.986"/>
<sequence length="238" mass="26315">MKLLGIEGVGRKAELSDYSMNPHQVSFQPYQDNGGTTIGIAGKDFVVIASDTRLCNSYDILSRDVPKVFDLGGNSVLGASGCWCDVLTFIRVAESRIKNYNYTHGKEMSTSALAQMLSITLYRKRFFPYYIHNVLAGLDDEGRGAIFTYDPVGHCEKVKISCGGASMEMIQPILDNVIEKKNMTNAELVDLSIDETVNIVHDCFISAAERQIQTGDGVVFKIITKDGIETKRVGLRRD</sequence>
<dbReference type="EMBL" id="BT121762">
    <property type="protein sequence ID" value="ADD38692.1"/>
    <property type="molecule type" value="mRNA"/>
</dbReference>
<name>D3PJF6_LEPSM</name>
<dbReference type="GO" id="GO:0005634">
    <property type="term" value="C:nucleus"/>
    <property type="evidence" value="ECO:0007669"/>
    <property type="project" value="UniProtKB-SubCell"/>
</dbReference>
<dbReference type="PROSITE" id="PS51476">
    <property type="entry name" value="PROTEASOME_BETA_2"/>
    <property type="match status" value="1"/>
</dbReference>
<dbReference type="OrthoDB" id="268479at2759"/>
<dbReference type="PANTHER" id="PTHR32194">
    <property type="entry name" value="METALLOPROTEASE TLDD"/>
    <property type="match status" value="1"/>
</dbReference>
<evidence type="ECO:0000256" key="2">
    <source>
        <dbReference type="ARBA" id="ARBA00022490"/>
    </source>
</evidence>
<dbReference type="SUPFAM" id="SSF56235">
    <property type="entry name" value="N-terminal nucleophile aminohydrolases (Ntn hydrolases)"/>
    <property type="match status" value="1"/>
</dbReference>
<dbReference type="InterPro" id="IPR023333">
    <property type="entry name" value="Proteasome_suB-type"/>
</dbReference>
<dbReference type="CDD" id="cd03757">
    <property type="entry name" value="proteasome_beta_type_1"/>
    <property type="match status" value="1"/>
</dbReference>
<evidence type="ECO:0000256" key="5">
    <source>
        <dbReference type="ARBA" id="ARBA00026071"/>
    </source>
</evidence>
<dbReference type="GO" id="GO:0005839">
    <property type="term" value="C:proteasome core complex"/>
    <property type="evidence" value="ECO:0007669"/>
    <property type="project" value="InterPro"/>
</dbReference>
<dbReference type="GO" id="GO:0005737">
    <property type="term" value="C:cytoplasm"/>
    <property type="evidence" value="ECO:0007669"/>
    <property type="project" value="TreeGrafter"/>
</dbReference>
<keyword evidence="2" id="KW-0963">Cytoplasm</keyword>
<keyword evidence="4" id="KW-0539">Nucleus</keyword>